<gene>
    <name evidence="1" type="ORF">BDA96_03G077600</name>
</gene>
<dbReference type="AlphaFoldDB" id="A0A921RCN5"/>
<dbReference type="Proteomes" id="UP000807115">
    <property type="component" value="Chromosome 3"/>
</dbReference>
<accession>A0A921RCN5</accession>
<comment type="caution">
    <text evidence="1">The sequence shown here is derived from an EMBL/GenBank/DDBJ whole genome shotgun (WGS) entry which is preliminary data.</text>
</comment>
<reference evidence="1" key="2">
    <citation type="submission" date="2020-10" db="EMBL/GenBank/DDBJ databases">
        <authorList>
            <person name="Cooper E.A."/>
            <person name="Brenton Z.W."/>
            <person name="Flinn B.S."/>
            <person name="Jenkins J."/>
            <person name="Shu S."/>
            <person name="Flowers D."/>
            <person name="Luo F."/>
            <person name="Wang Y."/>
            <person name="Xia P."/>
            <person name="Barry K."/>
            <person name="Daum C."/>
            <person name="Lipzen A."/>
            <person name="Yoshinaga Y."/>
            <person name="Schmutz J."/>
            <person name="Saski C."/>
            <person name="Vermerris W."/>
            <person name="Kresovich S."/>
        </authorList>
    </citation>
    <scope>NUCLEOTIDE SEQUENCE</scope>
</reference>
<organism evidence="1 2">
    <name type="scientific">Sorghum bicolor</name>
    <name type="common">Sorghum</name>
    <name type="synonym">Sorghum vulgare</name>
    <dbReference type="NCBI Taxonomy" id="4558"/>
    <lineage>
        <taxon>Eukaryota</taxon>
        <taxon>Viridiplantae</taxon>
        <taxon>Streptophyta</taxon>
        <taxon>Embryophyta</taxon>
        <taxon>Tracheophyta</taxon>
        <taxon>Spermatophyta</taxon>
        <taxon>Magnoliopsida</taxon>
        <taxon>Liliopsida</taxon>
        <taxon>Poales</taxon>
        <taxon>Poaceae</taxon>
        <taxon>PACMAD clade</taxon>
        <taxon>Panicoideae</taxon>
        <taxon>Andropogonodae</taxon>
        <taxon>Andropogoneae</taxon>
        <taxon>Sorghinae</taxon>
        <taxon>Sorghum</taxon>
    </lineage>
</organism>
<evidence type="ECO:0000313" key="1">
    <source>
        <dbReference type="EMBL" id="KAG0536602.1"/>
    </source>
</evidence>
<reference evidence="1" key="1">
    <citation type="journal article" date="2019" name="BMC Genomics">
        <title>A new reference genome for Sorghum bicolor reveals high levels of sequence similarity between sweet and grain genotypes: implications for the genetics of sugar metabolism.</title>
        <authorList>
            <person name="Cooper E.A."/>
            <person name="Brenton Z.W."/>
            <person name="Flinn B.S."/>
            <person name="Jenkins J."/>
            <person name="Shu S."/>
            <person name="Flowers D."/>
            <person name="Luo F."/>
            <person name="Wang Y."/>
            <person name="Xia P."/>
            <person name="Barry K."/>
            <person name="Daum C."/>
            <person name="Lipzen A."/>
            <person name="Yoshinaga Y."/>
            <person name="Schmutz J."/>
            <person name="Saski C."/>
            <person name="Vermerris W."/>
            <person name="Kresovich S."/>
        </authorList>
    </citation>
    <scope>NUCLEOTIDE SEQUENCE</scope>
</reference>
<name>A0A921RCN5_SORBI</name>
<proteinExistence type="predicted"/>
<dbReference type="EMBL" id="CM027682">
    <property type="protein sequence ID" value="KAG0536602.1"/>
    <property type="molecule type" value="Genomic_DNA"/>
</dbReference>
<evidence type="ECO:0000313" key="2">
    <source>
        <dbReference type="Proteomes" id="UP000807115"/>
    </source>
</evidence>
<protein>
    <submittedName>
        <fullName evidence="1">Uncharacterized protein</fullName>
    </submittedName>
</protein>
<sequence length="95" mass="10716">MQSCAGKARRNGFAPPILKLANLRASFRVIAVARVKFWLRSGPRYSWRLFGGRTEASLLCRILWGPSNVGTRSAKRDSYLCRGRCAMLSAFIQHE</sequence>